<feature type="domain" description="ABC transporter" evidence="10">
    <location>
        <begin position="3"/>
        <end position="239"/>
    </location>
</feature>
<evidence type="ECO:0000256" key="4">
    <source>
        <dbReference type="ARBA" id="ARBA00022496"/>
    </source>
</evidence>
<dbReference type="Gene3D" id="3.40.50.300">
    <property type="entry name" value="P-loop containing nucleotide triphosphate hydrolases"/>
    <property type="match status" value="1"/>
</dbReference>
<reference evidence="11 12" key="1">
    <citation type="submission" date="2019-02" db="EMBL/GenBank/DDBJ databases">
        <title>Peptostreptococcaceae bacterium ZHW00191 nov., a new bacterium isolated from the human gut.</title>
        <authorList>
            <person name="Zhou H.-W."/>
            <person name="Chen X.-J."/>
        </authorList>
    </citation>
    <scope>NUCLEOTIDE SEQUENCE [LARGE SCALE GENOMIC DNA]</scope>
    <source>
        <strain evidence="11 12">ZHW00191</strain>
    </source>
</reference>
<evidence type="ECO:0000256" key="7">
    <source>
        <dbReference type="ARBA" id="ARBA00023004"/>
    </source>
</evidence>
<gene>
    <name evidence="11" type="ORF">EXD82_08565</name>
</gene>
<dbReference type="Pfam" id="PF00005">
    <property type="entry name" value="ABC_tran"/>
    <property type="match status" value="1"/>
</dbReference>
<proteinExistence type="predicted"/>
<keyword evidence="9" id="KW-0472">Membrane</keyword>
<keyword evidence="12" id="KW-1185">Reference proteome</keyword>
<dbReference type="PANTHER" id="PTHR42771:SF2">
    <property type="entry name" value="IRON(3+)-HYDROXAMATE IMPORT ATP-BINDING PROTEIN FHUC"/>
    <property type="match status" value="1"/>
</dbReference>
<dbReference type="PROSITE" id="PS50893">
    <property type="entry name" value="ABC_TRANSPORTER_2"/>
    <property type="match status" value="1"/>
</dbReference>
<dbReference type="InterPro" id="IPR017871">
    <property type="entry name" value="ABC_transporter-like_CS"/>
</dbReference>
<dbReference type="SUPFAM" id="SSF52540">
    <property type="entry name" value="P-loop containing nucleoside triphosphate hydrolases"/>
    <property type="match status" value="1"/>
</dbReference>
<dbReference type="PANTHER" id="PTHR42771">
    <property type="entry name" value="IRON(3+)-HYDROXAMATE IMPORT ATP-BINDING PROTEIN FHUC"/>
    <property type="match status" value="1"/>
</dbReference>
<dbReference type="OrthoDB" id="9799337at2"/>
<keyword evidence="2" id="KW-0813">Transport</keyword>
<sequence>MEIKINGLSTGYGDKMIIKNLNTIIPDGSFTMIIGQNGCGKSTLLKTLSRIIKPKSGTIFIGNNELGKIKNKSLAKKIAVLPQNPMVPEGIKVHELIAYGRFPYQKPFSGLSSKDYEIIDWAMEKTGISELKNSVLSELSGGQRQRAFIAMALAQKTDVLLLDEPTTYLDIAHQLEILTLLKKLNIEENVTIIAVVHELNQACKFATNIIGMNAGKIIFEGHPMDVITKENLKLAYEIDAELYVDRKKGYPICIDYGACHE</sequence>
<evidence type="ECO:0000256" key="5">
    <source>
        <dbReference type="ARBA" id="ARBA00022741"/>
    </source>
</evidence>
<keyword evidence="3" id="KW-1003">Cell membrane</keyword>
<keyword evidence="7" id="KW-0408">Iron</keyword>
<dbReference type="InterPro" id="IPR027417">
    <property type="entry name" value="P-loop_NTPase"/>
</dbReference>
<dbReference type="FunFam" id="3.40.50.300:FF:000134">
    <property type="entry name" value="Iron-enterobactin ABC transporter ATP-binding protein"/>
    <property type="match status" value="1"/>
</dbReference>
<keyword evidence="6 11" id="KW-0067">ATP-binding</keyword>
<dbReference type="Proteomes" id="UP000317863">
    <property type="component" value="Unassembled WGS sequence"/>
</dbReference>
<dbReference type="GO" id="GO:0006826">
    <property type="term" value="P:iron ion transport"/>
    <property type="evidence" value="ECO:0007669"/>
    <property type="project" value="UniProtKB-KW"/>
</dbReference>
<evidence type="ECO:0000259" key="10">
    <source>
        <dbReference type="PROSITE" id="PS50893"/>
    </source>
</evidence>
<evidence type="ECO:0000256" key="8">
    <source>
        <dbReference type="ARBA" id="ARBA00023065"/>
    </source>
</evidence>
<dbReference type="AlphaFoldDB" id="A0A544QTN1"/>
<evidence type="ECO:0000256" key="6">
    <source>
        <dbReference type="ARBA" id="ARBA00022840"/>
    </source>
</evidence>
<organism evidence="11 12">
    <name type="scientific">Peptacetobacter hominis</name>
    <dbReference type="NCBI Taxonomy" id="2743610"/>
    <lineage>
        <taxon>Bacteria</taxon>
        <taxon>Bacillati</taxon>
        <taxon>Bacillota</taxon>
        <taxon>Clostridia</taxon>
        <taxon>Peptostreptococcales</taxon>
        <taxon>Peptostreptococcaceae</taxon>
        <taxon>Peptacetobacter</taxon>
    </lineage>
</organism>
<dbReference type="GO" id="GO:0005524">
    <property type="term" value="F:ATP binding"/>
    <property type="evidence" value="ECO:0007669"/>
    <property type="project" value="UniProtKB-KW"/>
</dbReference>
<dbReference type="CDD" id="cd03214">
    <property type="entry name" value="ABC_Iron-Siderophores_B12_Hemin"/>
    <property type="match status" value="1"/>
</dbReference>
<comment type="caution">
    <text evidence="11">The sequence shown here is derived from an EMBL/GenBank/DDBJ whole genome shotgun (WGS) entry which is preliminary data.</text>
</comment>
<keyword evidence="5" id="KW-0547">Nucleotide-binding</keyword>
<dbReference type="RefSeq" id="WP_142536499.1">
    <property type="nucleotide sequence ID" value="NZ_SGJB01000017.1"/>
</dbReference>
<dbReference type="InterPro" id="IPR003439">
    <property type="entry name" value="ABC_transporter-like_ATP-bd"/>
</dbReference>
<evidence type="ECO:0000256" key="1">
    <source>
        <dbReference type="ARBA" id="ARBA00004202"/>
    </source>
</evidence>
<evidence type="ECO:0000313" key="12">
    <source>
        <dbReference type="Proteomes" id="UP000317863"/>
    </source>
</evidence>
<keyword evidence="4" id="KW-0410">Iron transport</keyword>
<keyword evidence="8" id="KW-0406">Ion transport</keyword>
<dbReference type="GO" id="GO:0005886">
    <property type="term" value="C:plasma membrane"/>
    <property type="evidence" value="ECO:0007669"/>
    <property type="project" value="UniProtKB-SubCell"/>
</dbReference>
<evidence type="ECO:0000256" key="2">
    <source>
        <dbReference type="ARBA" id="ARBA00022448"/>
    </source>
</evidence>
<dbReference type="GO" id="GO:0016887">
    <property type="term" value="F:ATP hydrolysis activity"/>
    <property type="evidence" value="ECO:0007669"/>
    <property type="project" value="InterPro"/>
</dbReference>
<dbReference type="SMART" id="SM00382">
    <property type="entry name" value="AAA"/>
    <property type="match status" value="1"/>
</dbReference>
<protein>
    <submittedName>
        <fullName evidence="11">ABC transporter ATP-binding protein</fullName>
    </submittedName>
</protein>
<accession>A0A544QTN1</accession>
<dbReference type="InterPro" id="IPR051535">
    <property type="entry name" value="Siderophore_ABC-ATPase"/>
</dbReference>
<evidence type="ECO:0000313" key="11">
    <source>
        <dbReference type="EMBL" id="TQQ84045.1"/>
    </source>
</evidence>
<name>A0A544QTN1_9FIRM</name>
<evidence type="ECO:0000256" key="3">
    <source>
        <dbReference type="ARBA" id="ARBA00022475"/>
    </source>
</evidence>
<dbReference type="PROSITE" id="PS00211">
    <property type="entry name" value="ABC_TRANSPORTER_1"/>
    <property type="match status" value="1"/>
</dbReference>
<dbReference type="InterPro" id="IPR003593">
    <property type="entry name" value="AAA+_ATPase"/>
</dbReference>
<comment type="subcellular location">
    <subcellularLocation>
        <location evidence="1">Cell membrane</location>
        <topology evidence="1">Peripheral membrane protein</topology>
    </subcellularLocation>
</comment>
<dbReference type="EMBL" id="SGJB01000017">
    <property type="protein sequence ID" value="TQQ84045.1"/>
    <property type="molecule type" value="Genomic_DNA"/>
</dbReference>
<evidence type="ECO:0000256" key="9">
    <source>
        <dbReference type="ARBA" id="ARBA00023136"/>
    </source>
</evidence>